<proteinExistence type="predicted"/>
<feature type="coiled-coil region" evidence="1">
    <location>
        <begin position="20"/>
        <end position="47"/>
    </location>
</feature>
<dbReference type="KEGG" id="nkr:NKOR_05955"/>
<dbReference type="RefSeq" id="WP_014963458.1">
    <property type="nucleotide sequence ID" value="NC_018655.1"/>
</dbReference>
<evidence type="ECO:0000313" key="2">
    <source>
        <dbReference type="EMBL" id="AFS81074.1"/>
    </source>
</evidence>
<keyword evidence="1" id="KW-0175">Coiled coil</keyword>
<dbReference type="EMBL" id="CP003842">
    <property type="protein sequence ID" value="AFS81074.1"/>
    <property type="molecule type" value="Genomic_DNA"/>
</dbReference>
<dbReference type="HOGENOM" id="CLU_2597517_0_0_2"/>
<dbReference type="PATRIC" id="fig|1229908.8.peg.1297"/>
<dbReference type="STRING" id="1229908.NKOR_05955"/>
<dbReference type="Proteomes" id="UP000006101">
    <property type="component" value="Chromosome"/>
</dbReference>
<sequence length="79" mass="9306">MAEKTVPDYLQNEMTLKKINSILKEKNHELEIKINHLSAENSELKEKTKLMMPMTKYFHKKHSLDFTGFCFYIRSVGAN</sequence>
<organism evidence="2 3">
    <name type="scientific">Candidatus Nitrosopumilus koreensis AR1</name>
    <dbReference type="NCBI Taxonomy" id="1229908"/>
    <lineage>
        <taxon>Archaea</taxon>
        <taxon>Nitrososphaerota</taxon>
        <taxon>Nitrososphaeria</taxon>
        <taxon>Nitrosopumilales</taxon>
        <taxon>Nitrosopumilaceae</taxon>
        <taxon>Nitrosopumilus</taxon>
    </lineage>
</organism>
<reference evidence="2 3" key="1">
    <citation type="journal article" date="2012" name="J. Bacteriol.">
        <title>Draft Genome Sequence of an Ammonia-Oxidizing Archaeon, "Candidatus Nitrosopumilus koreensis" AR1, from Marine Sediment.</title>
        <authorList>
            <person name="Park S.J."/>
            <person name="Kim J.G."/>
            <person name="Jung M.Y."/>
            <person name="Kim S.J."/>
            <person name="Cha I.T."/>
            <person name="Kwon K."/>
            <person name="Lee J.H."/>
            <person name="Rhee S.K."/>
        </authorList>
    </citation>
    <scope>NUCLEOTIDE SEQUENCE [LARGE SCALE GENOMIC DNA]</scope>
    <source>
        <strain evidence="2 3">AR1</strain>
    </source>
</reference>
<name>K0B6G6_9ARCH</name>
<accession>K0B6G6</accession>
<dbReference type="AlphaFoldDB" id="K0B6G6"/>
<protein>
    <submittedName>
        <fullName evidence="2">Uncharacterized protein</fullName>
    </submittedName>
</protein>
<dbReference type="GeneID" id="13725226"/>
<evidence type="ECO:0000313" key="3">
    <source>
        <dbReference type="Proteomes" id="UP000006101"/>
    </source>
</evidence>
<evidence type="ECO:0000256" key="1">
    <source>
        <dbReference type="SAM" id="Coils"/>
    </source>
</evidence>
<keyword evidence="3" id="KW-1185">Reference proteome</keyword>
<gene>
    <name evidence="2" type="ORF">NKOR_05955</name>
</gene>